<dbReference type="Pfam" id="PF00067">
    <property type="entry name" value="p450"/>
    <property type="match status" value="1"/>
</dbReference>
<dbReference type="SUPFAM" id="SSF48264">
    <property type="entry name" value="Cytochrome P450"/>
    <property type="match status" value="1"/>
</dbReference>
<dbReference type="Proteomes" id="UP000271241">
    <property type="component" value="Unassembled WGS sequence"/>
</dbReference>
<keyword evidence="5" id="KW-0349">Heme</keyword>
<dbReference type="GO" id="GO:0004497">
    <property type="term" value="F:monooxygenase activity"/>
    <property type="evidence" value="ECO:0007669"/>
    <property type="project" value="UniProtKB-KW"/>
</dbReference>
<evidence type="ECO:0000256" key="2">
    <source>
        <dbReference type="ARBA" id="ARBA00010617"/>
    </source>
</evidence>
<dbReference type="GO" id="GO:0016705">
    <property type="term" value="F:oxidoreductase activity, acting on paired donors, with incorporation or reduction of molecular oxygen"/>
    <property type="evidence" value="ECO:0007669"/>
    <property type="project" value="InterPro"/>
</dbReference>
<dbReference type="PRINTS" id="PR00463">
    <property type="entry name" value="EP450I"/>
</dbReference>
<dbReference type="InterPro" id="IPR002401">
    <property type="entry name" value="Cyt_P450_E_grp-I"/>
</dbReference>
<dbReference type="PANTHER" id="PTHR46206">
    <property type="entry name" value="CYTOCHROME P450"/>
    <property type="match status" value="1"/>
</dbReference>
<dbReference type="OrthoDB" id="1844152at2759"/>
<dbReference type="AlphaFoldDB" id="A0A4P9XIJ7"/>
<sequence>MTPDELVNSIMFVSFAAISTTTFHCTHFIYDVAAHADLRAKMYEEQQQVIAKHGTAFSKEALRDMTYMEACLRETLRLNVNGPGTTRMARSDHTFSNGISIPAGRVCLVHTRAVNRDPDIYKAAEEYLPERAADQSNPHAATVMPGYVTFGMGPSACPARFFAVNELKMLMSCLLRRYDFTTASGKRPVEKIQRTTEYLPVDEPIIFTARTT</sequence>
<evidence type="ECO:0000256" key="5">
    <source>
        <dbReference type="PIRSR" id="PIRSR602401-1"/>
    </source>
</evidence>
<comment type="cofactor">
    <cofactor evidence="1 5">
        <name>heme</name>
        <dbReference type="ChEBI" id="CHEBI:30413"/>
    </cofactor>
</comment>
<keyword evidence="3 5" id="KW-0479">Metal-binding</keyword>
<name>A0A4P9XIJ7_9FUNG</name>
<evidence type="ECO:0000313" key="6">
    <source>
        <dbReference type="EMBL" id="RKP05527.1"/>
    </source>
</evidence>
<evidence type="ECO:0000256" key="4">
    <source>
        <dbReference type="ARBA" id="ARBA00023033"/>
    </source>
</evidence>
<evidence type="ECO:0000256" key="1">
    <source>
        <dbReference type="ARBA" id="ARBA00001971"/>
    </source>
</evidence>
<reference evidence="7" key="1">
    <citation type="journal article" date="2018" name="Nat. Microbiol.">
        <title>Leveraging single-cell genomics to expand the fungal tree of life.</title>
        <authorList>
            <person name="Ahrendt S.R."/>
            <person name="Quandt C.A."/>
            <person name="Ciobanu D."/>
            <person name="Clum A."/>
            <person name="Salamov A."/>
            <person name="Andreopoulos B."/>
            <person name="Cheng J.F."/>
            <person name="Woyke T."/>
            <person name="Pelin A."/>
            <person name="Henrissat B."/>
            <person name="Reynolds N.K."/>
            <person name="Benny G.L."/>
            <person name="Smith M.E."/>
            <person name="James T.Y."/>
            <person name="Grigoriev I.V."/>
        </authorList>
    </citation>
    <scope>NUCLEOTIDE SEQUENCE [LARGE SCALE GENOMIC DNA]</scope>
    <source>
        <strain evidence="7">RSA 1356</strain>
    </source>
</reference>
<keyword evidence="4" id="KW-0503">Monooxygenase</keyword>
<keyword evidence="4" id="KW-0560">Oxidoreductase</keyword>
<proteinExistence type="inferred from homology"/>
<feature type="binding site" description="axial binding residue" evidence="5">
    <location>
        <position position="157"/>
    </location>
    <ligand>
        <name>heme</name>
        <dbReference type="ChEBI" id="CHEBI:30413"/>
    </ligand>
    <ligandPart>
        <name>Fe</name>
        <dbReference type="ChEBI" id="CHEBI:18248"/>
    </ligandPart>
</feature>
<organism evidence="6 7">
    <name type="scientific">Thamnocephalis sphaerospora</name>
    <dbReference type="NCBI Taxonomy" id="78915"/>
    <lineage>
        <taxon>Eukaryota</taxon>
        <taxon>Fungi</taxon>
        <taxon>Fungi incertae sedis</taxon>
        <taxon>Zoopagomycota</taxon>
        <taxon>Zoopagomycotina</taxon>
        <taxon>Zoopagomycetes</taxon>
        <taxon>Zoopagales</taxon>
        <taxon>Sigmoideomycetaceae</taxon>
        <taxon>Thamnocephalis</taxon>
    </lineage>
</organism>
<dbReference type="InterPro" id="IPR036396">
    <property type="entry name" value="Cyt_P450_sf"/>
</dbReference>
<dbReference type="GO" id="GO:0005506">
    <property type="term" value="F:iron ion binding"/>
    <property type="evidence" value="ECO:0007669"/>
    <property type="project" value="InterPro"/>
</dbReference>
<dbReference type="STRING" id="78915.A0A4P9XIJ7"/>
<dbReference type="EMBL" id="KZ993103">
    <property type="protein sequence ID" value="RKP05527.1"/>
    <property type="molecule type" value="Genomic_DNA"/>
</dbReference>
<comment type="similarity">
    <text evidence="2">Belongs to the cytochrome P450 family.</text>
</comment>
<keyword evidence="7" id="KW-1185">Reference proteome</keyword>
<keyword evidence="5" id="KW-0408">Iron</keyword>
<dbReference type="PANTHER" id="PTHR46206:SF1">
    <property type="entry name" value="P450, PUTATIVE (EUROFUNG)-RELATED"/>
    <property type="match status" value="1"/>
</dbReference>
<evidence type="ECO:0000313" key="7">
    <source>
        <dbReference type="Proteomes" id="UP000271241"/>
    </source>
</evidence>
<dbReference type="GO" id="GO:0020037">
    <property type="term" value="F:heme binding"/>
    <property type="evidence" value="ECO:0007669"/>
    <property type="project" value="InterPro"/>
</dbReference>
<protein>
    <submittedName>
        <fullName evidence="6">Cytochrome P450</fullName>
    </submittedName>
</protein>
<dbReference type="InterPro" id="IPR001128">
    <property type="entry name" value="Cyt_P450"/>
</dbReference>
<gene>
    <name evidence="6" type="ORF">THASP1DRAFT_19700</name>
</gene>
<evidence type="ECO:0000256" key="3">
    <source>
        <dbReference type="ARBA" id="ARBA00022723"/>
    </source>
</evidence>
<accession>A0A4P9XIJ7</accession>
<dbReference type="Gene3D" id="1.10.630.10">
    <property type="entry name" value="Cytochrome P450"/>
    <property type="match status" value="1"/>
</dbReference>